<dbReference type="RefSeq" id="WP_275475265.1">
    <property type="nucleotide sequence ID" value="NZ_CP162940.1"/>
</dbReference>
<dbReference type="Pfam" id="PF00196">
    <property type="entry name" value="GerE"/>
    <property type="match status" value="1"/>
</dbReference>
<dbReference type="PROSITE" id="PS00622">
    <property type="entry name" value="HTH_LUXR_1"/>
    <property type="match status" value="1"/>
</dbReference>
<name>A0ABV5ABV7_9BACL</name>
<dbReference type="PANTHER" id="PTHR43214">
    <property type="entry name" value="TWO-COMPONENT RESPONSE REGULATOR"/>
    <property type="match status" value="1"/>
</dbReference>
<protein>
    <submittedName>
        <fullName evidence="8">Response regulator transcription factor</fullName>
    </submittedName>
</protein>
<comment type="caution">
    <text evidence="8">The sequence shown here is derived from an EMBL/GenBank/DDBJ whole genome shotgun (WGS) entry which is preliminary data.</text>
</comment>
<dbReference type="Gene3D" id="3.40.50.2300">
    <property type="match status" value="1"/>
</dbReference>
<evidence type="ECO:0000256" key="2">
    <source>
        <dbReference type="ARBA" id="ARBA00023015"/>
    </source>
</evidence>
<evidence type="ECO:0000313" key="8">
    <source>
        <dbReference type="EMBL" id="MFB5189686.1"/>
    </source>
</evidence>
<evidence type="ECO:0000256" key="1">
    <source>
        <dbReference type="ARBA" id="ARBA00022553"/>
    </source>
</evidence>
<dbReference type="PANTHER" id="PTHR43214:SF37">
    <property type="entry name" value="TRANSCRIPTIONAL REGULATORY PROTEIN YDFI"/>
    <property type="match status" value="1"/>
</dbReference>
<dbReference type="PROSITE" id="PS50110">
    <property type="entry name" value="RESPONSE_REGULATORY"/>
    <property type="match status" value="1"/>
</dbReference>
<evidence type="ECO:0000259" key="7">
    <source>
        <dbReference type="PROSITE" id="PS50110"/>
    </source>
</evidence>
<dbReference type="SMART" id="SM00448">
    <property type="entry name" value="REC"/>
    <property type="match status" value="1"/>
</dbReference>
<gene>
    <name evidence="8" type="ORF">KKP3000_002962</name>
</gene>
<dbReference type="InterPro" id="IPR011006">
    <property type="entry name" value="CheY-like_superfamily"/>
</dbReference>
<reference evidence="8 9" key="1">
    <citation type="journal article" date="2024" name="Int. J. Mol. Sci.">
        <title>Exploration of Alicyclobacillus spp. Genome in Search of Antibiotic Resistance.</title>
        <authorList>
            <person name="Bucka-Kolendo J."/>
            <person name="Kiousi D.E."/>
            <person name="Dekowska A."/>
            <person name="Mikolajczuk-Szczyrba A."/>
            <person name="Karadedos D.M."/>
            <person name="Michael P."/>
            <person name="Galanis A."/>
            <person name="Sokolowska B."/>
        </authorList>
    </citation>
    <scope>NUCLEOTIDE SEQUENCE [LARGE SCALE GENOMIC DNA]</scope>
    <source>
        <strain evidence="8 9">KKP 3000</strain>
    </source>
</reference>
<keyword evidence="2" id="KW-0805">Transcription regulation</keyword>
<dbReference type="PRINTS" id="PR00038">
    <property type="entry name" value="HTHLUXR"/>
</dbReference>
<evidence type="ECO:0000256" key="3">
    <source>
        <dbReference type="ARBA" id="ARBA00023125"/>
    </source>
</evidence>
<feature type="domain" description="HTH luxR-type" evidence="6">
    <location>
        <begin position="142"/>
        <end position="207"/>
    </location>
</feature>
<evidence type="ECO:0000256" key="5">
    <source>
        <dbReference type="PROSITE-ProRule" id="PRU00169"/>
    </source>
</evidence>
<dbReference type="PROSITE" id="PS50043">
    <property type="entry name" value="HTH_LUXR_2"/>
    <property type="match status" value="1"/>
</dbReference>
<keyword evidence="9" id="KW-1185">Reference proteome</keyword>
<dbReference type="InterPro" id="IPR016032">
    <property type="entry name" value="Sig_transdc_resp-reg_C-effctor"/>
</dbReference>
<dbReference type="InterPro" id="IPR001789">
    <property type="entry name" value="Sig_transdc_resp-reg_receiver"/>
</dbReference>
<dbReference type="Pfam" id="PF00072">
    <property type="entry name" value="Response_reg"/>
    <property type="match status" value="1"/>
</dbReference>
<keyword evidence="1 5" id="KW-0597">Phosphoprotein</keyword>
<proteinExistence type="predicted"/>
<dbReference type="EMBL" id="JBDXSU010000003">
    <property type="protein sequence ID" value="MFB5189686.1"/>
    <property type="molecule type" value="Genomic_DNA"/>
</dbReference>
<dbReference type="Proteomes" id="UP001579974">
    <property type="component" value="Unassembled WGS sequence"/>
</dbReference>
<evidence type="ECO:0000256" key="4">
    <source>
        <dbReference type="ARBA" id="ARBA00023163"/>
    </source>
</evidence>
<dbReference type="SMART" id="SM00421">
    <property type="entry name" value="HTH_LUXR"/>
    <property type="match status" value="1"/>
</dbReference>
<dbReference type="SUPFAM" id="SSF52172">
    <property type="entry name" value="CheY-like"/>
    <property type="match status" value="1"/>
</dbReference>
<keyword evidence="4" id="KW-0804">Transcription</keyword>
<dbReference type="InterPro" id="IPR058245">
    <property type="entry name" value="NreC/VraR/RcsB-like_REC"/>
</dbReference>
<dbReference type="InterPro" id="IPR000792">
    <property type="entry name" value="Tscrpt_reg_LuxR_C"/>
</dbReference>
<dbReference type="CDD" id="cd17535">
    <property type="entry name" value="REC_NarL-like"/>
    <property type="match status" value="1"/>
</dbReference>
<dbReference type="InterPro" id="IPR039420">
    <property type="entry name" value="WalR-like"/>
</dbReference>
<dbReference type="CDD" id="cd06170">
    <property type="entry name" value="LuxR_C_like"/>
    <property type="match status" value="1"/>
</dbReference>
<evidence type="ECO:0000313" key="9">
    <source>
        <dbReference type="Proteomes" id="UP001579974"/>
    </source>
</evidence>
<feature type="modified residue" description="4-aspartylphosphate" evidence="5">
    <location>
        <position position="54"/>
    </location>
</feature>
<dbReference type="SUPFAM" id="SSF46894">
    <property type="entry name" value="C-terminal effector domain of the bipartite response regulators"/>
    <property type="match status" value="1"/>
</dbReference>
<keyword evidence="3" id="KW-0238">DNA-binding</keyword>
<organism evidence="8 9">
    <name type="scientific">Alicyclobacillus fastidiosus</name>
    <dbReference type="NCBI Taxonomy" id="392011"/>
    <lineage>
        <taxon>Bacteria</taxon>
        <taxon>Bacillati</taxon>
        <taxon>Bacillota</taxon>
        <taxon>Bacilli</taxon>
        <taxon>Bacillales</taxon>
        <taxon>Alicyclobacillaceae</taxon>
        <taxon>Alicyclobacillus</taxon>
    </lineage>
</organism>
<feature type="domain" description="Response regulatory" evidence="7">
    <location>
        <begin position="3"/>
        <end position="119"/>
    </location>
</feature>
<evidence type="ECO:0000259" key="6">
    <source>
        <dbReference type="PROSITE" id="PS50043"/>
    </source>
</evidence>
<sequence>MIRVLIADDHAFVRLGLSTYLQTVGDMEVVGEAEHGHRAVELGLSLKPDVILMDLLMPGISGVEAIRELAEGGCTSRIVVLTSSVDDGMVLAAIRAGAFSYILKTSSAEQLAQAIRQAVLGYPTFDGPVQRVLLGQVQGDANEQPLADLTDREMDVLKGIASGKSNQEIAEALGIGIKTVKTHVSNILMKLDVQDRTQAAIYAIRHNVV</sequence>
<accession>A0ABV5ABV7</accession>